<dbReference type="GO" id="GO:0016787">
    <property type="term" value="F:hydrolase activity"/>
    <property type="evidence" value="ECO:0007669"/>
    <property type="project" value="InterPro"/>
</dbReference>
<name>A0A0D2KFI4_9CHLO</name>
<dbReference type="AlphaFoldDB" id="A0A0D2KFI4"/>
<dbReference type="Gene3D" id="3.40.50.1000">
    <property type="entry name" value="HAD superfamily/HAD-like"/>
    <property type="match status" value="2"/>
</dbReference>
<sequence>MSHSDGTGEGLVAAFFSRIGWPLTVGKGEEDVFARKVHELKQQHLRRMLRGGQVPLRQDVQRVLRDAIAGGAVVALLAETASAPDEDVVGSCLSQVDADLAPSLRVYTAGLHRAPDEEGEDGGADADGRLPAGDGVGAFRAAAARVQQQAAEAFVARLAQDAPSGAARVGVAASLQNAAARRLTPEWFGAIAATLGVPASRCLVVASGGSVVAAAAQAGMVAAAVPRQGAQYATYDAAVAKFEGFGPGYATWPRLKSLLTSTAAQRGARR</sequence>
<dbReference type="GeneID" id="25730774"/>
<dbReference type="PANTHER" id="PTHR42896:SF2">
    <property type="entry name" value="CBBY-LIKE PROTEIN"/>
    <property type="match status" value="1"/>
</dbReference>
<accession>A0A0D2KFI4</accession>
<dbReference type="InterPro" id="IPR023214">
    <property type="entry name" value="HAD_sf"/>
</dbReference>
<evidence type="ECO:0000313" key="1">
    <source>
        <dbReference type="EMBL" id="KIY94638.1"/>
    </source>
</evidence>
<dbReference type="KEGG" id="mng:MNEG_13323"/>
<dbReference type="OrthoDB" id="545219at2759"/>
<dbReference type="SUPFAM" id="SSF56784">
    <property type="entry name" value="HAD-like"/>
    <property type="match status" value="1"/>
</dbReference>
<keyword evidence="2" id="KW-1185">Reference proteome</keyword>
<proteinExistence type="predicted"/>
<dbReference type="InterPro" id="IPR044999">
    <property type="entry name" value="CbbY-like"/>
</dbReference>
<dbReference type="RefSeq" id="XP_013893658.1">
    <property type="nucleotide sequence ID" value="XM_014038204.1"/>
</dbReference>
<organism evidence="1 2">
    <name type="scientific">Monoraphidium neglectum</name>
    <dbReference type="NCBI Taxonomy" id="145388"/>
    <lineage>
        <taxon>Eukaryota</taxon>
        <taxon>Viridiplantae</taxon>
        <taxon>Chlorophyta</taxon>
        <taxon>core chlorophytes</taxon>
        <taxon>Chlorophyceae</taxon>
        <taxon>CS clade</taxon>
        <taxon>Sphaeropleales</taxon>
        <taxon>Selenastraceae</taxon>
        <taxon>Monoraphidium</taxon>
    </lineage>
</organism>
<dbReference type="PANTHER" id="PTHR42896">
    <property type="entry name" value="XYLULOSE-1,5-BISPHOSPHATE (XUBP) PHOSPHATASE"/>
    <property type="match status" value="1"/>
</dbReference>
<dbReference type="EMBL" id="KK103974">
    <property type="protein sequence ID" value="KIY94638.1"/>
    <property type="molecule type" value="Genomic_DNA"/>
</dbReference>
<protein>
    <submittedName>
        <fullName evidence="1">Uncharacterized protein</fullName>
    </submittedName>
</protein>
<dbReference type="Gene3D" id="1.10.150.240">
    <property type="entry name" value="Putative phosphatase, domain 2"/>
    <property type="match status" value="1"/>
</dbReference>
<gene>
    <name evidence="1" type="ORF">MNEG_13323</name>
</gene>
<dbReference type="Proteomes" id="UP000054498">
    <property type="component" value="Unassembled WGS sequence"/>
</dbReference>
<evidence type="ECO:0000313" key="2">
    <source>
        <dbReference type="Proteomes" id="UP000054498"/>
    </source>
</evidence>
<dbReference type="STRING" id="145388.A0A0D2KFI4"/>
<dbReference type="InterPro" id="IPR036412">
    <property type="entry name" value="HAD-like_sf"/>
</dbReference>
<reference evidence="1 2" key="1">
    <citation type="journal article" date="2013" name="BMC Genomics">
        <title>Reconstruction of the lipid metabolism for the microalga Monoraphidium neglectum from its genome sequence reveals characteristics suitable for biofuel production.</title>
        <authorList>
            <person name="Bogen C."/>
            <person name="Al-Dilaimi A."/>
            <person name="Albersmeier A."/>
            <person name="Wichmann J."/>
            <person name="Grundmann M."/>
            <person name="Rupp O."/>
            <person name="Lauersen K.J."/>
            <person name="Blifernez-Klassen O."/>
            <person name="Kalinowski J."/>
            <person name="Goesmann A."/>
            <person name="Mussgnug J.H."/>
            <person name="Kruse O."/>
        </authorList>
    </citation>
    <scope>NUCLEOTIDE SEQUENCE [LARGE SCALE GENOMIC DNA]</scope>
    <source>
        <strain evidence="1 2">SAG 48.87</strain>
    </source>
</reference>
<dbReference type="InterPro" id="IPR023198">
    <property type="entry name" value="PGP-like_dom2"/>
</dbReference>